<dbReference type="PROSITE" id="PS51379">
    <property type="entry name" value="4FE4S_FER_2"/>
    <property type="match status" value="2"/>
</dbReference>
<organism evidence="5 6">
    <name type="scientific">[Clostridium] clostridioforme 90A8</name>
    <dbReference type="NCBI Taxonomy" id="999408"/>
    <lineage>
        <taxon>Bacteria</taxon>
        <taxon>Bacillati</taxon>
        <taxon>Bacillota</taxon>
        <taxon>Clostridia</taxon>
        <taxon>Lachnospirales</taxon>
        <taxon>Lachnospiraceae</taxon>
        <taxon>Enterocloster</taxon>
    </lineage>
</organism>
<dbReference type="InterPro" id="IPR009016">
    <property type="entry name" value="Fe_hydrogenase"/>
</dbReference>
<protein>
    <submittedName>
        <fullName evidence="5">[FeFe] hydrogenase, group A</fullName>
    </submittedName>
</protein>
<dbReference type="InterPro" id="IPR050340">
    <property type="entry name" value="Cytosolic_Fe-S_CAF"/>
</dbReference>
<keyword evidence="1" id="KW-0479">Metal-binding</keyword>
<dbReference type="InterPro" id="IPR017896">
    <property type="entry name" value="4Fe4S_Fe-S-bd"/>
</dbReference>
<dbReference type="InterPro" id="IPR013352">
    <property type="entry name" value="Fe_hydrogenase_subset"/>
</dbReference>
<dbReference type="InterPro" id="IPR004108">
    <property type="entry name" value="Fe_hydrogenase_lsu_C"/>
</dbReference>
<dbReference type="NCBIfam" id="TIGR02512">
    <property type="entry name" value="FeFe_hydrog_A"/>
    <property type="match status" value="1"/>
</dbReference>
<dbReference type="Gene3D" id="3.40.50.1780">
    <property type="match status" value="1"/>
</dbReference>
<evidence type="ECO:0000259" key="4">
    <source>
        <dbReference type="PROSITE" id="PS51379"/>
    </source>
</evidence>
<dbReference type="PANTHER" id="PTHR11615">
    <property type="entry name" value="NITRATE, FORMATE, IRON DEHYDROGENASE"/>
    <property type="match status" value="1"/>
</dbReference>
<dbReference type="RefSeq" id="WP_002583274.1">
    <property type="nucleotide sequence ID" value="NZ_KB851019.1"/>
</dbReference>
<feature type="domain" description="4Fe-4S ferredoxin-type" evidence="4">
    <location>
        <begin position="46"/>
        <end position="75"/>
    </location>
</feature>
<dbReference type="InterPro" id="IPR017900">
    <property type="entry name" value="4Fe4S_Fe_S_CS"/>
</dbReference>
<feature type="domain" description="4Fe-4S ferredoxin-type" evidence="4">
    <location>
        <begin position="16"/>
        <end position="44"/>
    </location>
</feature>
<dbReference type="InterPro" id="IPR036991">
    <property type="entry name" value="Fe_hydrogenase_ssu_sf"/>
</dbReference>
<evidence type="ECO:0000313" key="6">
    <source>
        <dbReference type="Proteomes" id="UP000013085"/>
    </source>
</evidence>
<name>A0A0E2HCC0_9FIRM</name>
<evidence type="ECO:0000256" key="1">
    <source>
        <dbReference type="ARBA" id="ARBA00022723"/>
    </source>
</evidence>
<dbReference type="AlphaFoldDB" id="A0A0E2HCC0"/>
<keyword evidence="2" id="KW-0408">Iron</keyword>
<dbReference type="GO" id="GO:0008901">
    <property type="term" value="F:ferredoxin hydrogenase activity"/>
    <property type="evidence" value="ECO:0007669"/>
    <property type="project" value="InterPro"/>
</dbReference>
<dbReference type="Proteomes" id="UP000013085">
    <property type="component" value="Unassembled WGS sequence"/>
</dbReference>
<dbReference type="GO" id="GO:0051536">
    <property type="term" value="F:iron-sulfur cluster binding"/>
    <property type="evidence" value="ECO:0007669"/>
    <property type="project" value="UniProtKB-KW"/>
</dbReference>
<dbReference type="EMBL" id="AGYR01000018">
    <property type="protein sequence ID" value="ENZ17281.1"/>
    <property type="molecule type" value="Genomic_DNA"/>
</dbReference>
<gene>
    <name evidence="5" type="ORF">HMPREF1090_02051</name>
</gene>
<dbReference type="Pfam" id="PF02906">
    <property type="entry name" value="Fe_hyd_lg_C"/>
    <property type="match status" value="1"/>
</dbReference>
<dbReference type="SUPFAM" id="SSF53920">
    <property type="entry name" value="Fe-only hydrogenase"/>
    <property type="match status" value="1"/>
</dbReference>
<keyword evidence="3" id="KW-0411">Iron-sulfur</keyword>
<evidence type="ECO:0000256" key="2">
    <source>
        <dbReference type="ARBA" id="ARBA00023004"/>
    </source>
</evidence>
<sequence>MSDRCMKSVPVSLNNPSIEKNQDLCADCGHCLAVCSEEIGVARQWADKSADAFSCIHCGQCAAVCPERAIRGKSHWREVVRAINDPQKIVVFSTAPSVRVGLGECFGGRPGDFVEGRMVSALRELGADYVLDVAFSADLTIMEEGTEFLRRFLTGSHPLPQFTSCCPAWVKYVETFHPERIGCLSSAKSPISMQGTLIKTYFAREQGIDPGRIVNVAVAPCTAKKFEISREELCSSGIYQGIPGLMDNDYVLTTRELAEWITESGIEFYGLDPSSFDSLMGEGSGAGVIFGNTGGVMEAALRMAYSVVSGKEPMDLLLKYRPVRGLDQVKETVVSLGGRDVRAAVIYGTRAAEQLIGTGNIDSYDFVEVMTCPGGCISGGGQPDNGVLPVPDRLRMERIKSLYRADEQRMVRSSLDNREIKRLYERFLGEPMGELAQTLLHTCYHGRKGGK</sequence>
<reference evidence="5 6" key="1">
    <citation type="submission" date="2013-01" db="EMBL/GenBank/DDBJ databases">
        <title>The Genome Sequence of Clostridium clostridioforme 90A8.</title>
        <authorList>
            <consortium name="The Broad Institute Genome Sequencing Platform"/>
            <person name="Earl A."/>
            <person name="Ward D."/>
            <person name="Feldgarden M."/>
            <person name="Gevers D."/>
            <person name="Courvalin P."/>
            <person name="Lambert T."/>
            <person name="Walker B."/>
            <person name="Young S.K."/>
            <person name="Zeng Q."/>
            <person name="Gargeya S."/>
            <person name="Fitzgerald M."/>
            <person name="Haas B."/>
            <person name="Abouelleil A."/>
            <person name="Alvarado L."/>
            <person name="Arachchi H.M."/>
            <person name="Berlin A.M."/>
            <person name="Chapman S.B."/>
            <person name="Dewar J."/>
            <person name="Goldberg J."/>
            <person name="Griggs A."/>
            <person name="Gujja S."/>
            <person name="Hansen M."/>
            <person name="Howarth C."/>
            <person name="Imamovic A."/>
            <person name="Larimer J."/>
            <person name="McCowan C."/>
            <person name="Murphy C."/>
            <person name="Neiman D."/>
            <person name="Pearson M."/>
            <person name="Priest M."/>
            <person name="Roberts A."/>
            <person name="Saif S."/>
            <person name="Shea T."/>
            <person name="Sisk P."/>
            <person name="Sykes S."/>
            <person name="Wortman J."/>
            <person name="Nusbaum C."/>
            <person name="Birren B."/>
        </authorList>
    </citation>
    <scope>NUCLEOTIDE SEQUENCE [LARGE SCALE GENOMIC DNA]</scope>
    <source>
        <strain evidence="5 6">90A8</strain>
    </source>
</reference>
<accession>A0A0E2HCC0</accession>
<dbReference type="InterPro" id="IPR003149">
    <property type="entry name" value="Fe_hydrogenase_ssu"/>
</dbReference>
<dbReference type="PATRIC" id="fig|999408.3.peg.2200"/>
<dbReference type="HOGENOM" id="CLU_018240_2_0_9"/>
<dbReference type="Pfam" id="PF13237">
    <property type="entry name" value="Fer4_10"/>
    <property type="match status" value="1"/>
</dbReference>
<evidence type="ECO:0000256" key="3">
    <source>
        <dbReference type="ARBA" id="ARBA00023014"/>
    </source>
</evidence>
<proteinExistence type="predicted"/>
<dbReference type="GO" id="GO:0005506">
    <property type="term" value="F:iron ion binding"/>
    <property type="evidence" value="ECO:0007669"/>
    <property type="project" value="InterPro"/>
</dbReference>
<dbReference type="Gene3D" id="4.10.260.20">
    <property type="entry name" value="Iron hydrogenase, small subunit"/>
    <property type="match status" value="1"/>
</dbReference>
<dbReference type="Pfam" id="PF02256">
    <property type="entry name" value="Fe_hyd_SSU"/>
    <property type="match status" value="1"/>
</dbReference>
<dbReference type="Gene3D" id="3.40.950.10">
    <property type="entry name" value="Fe-only Hydrogenase (Larger Subunit), Chain L, domain 3"/>
    <property type="match status" value="1"/>
</dbReference>
<dbReference type="Gene3D" id="3.30.70.20">
    <property type="match status" value="1"/>
</dbReference>
<dbReference type="PROSITE" id="PS00198">
    <property type="entry name" value="4FE4S_FER_1"/>
    <property type="match status" value="1"/>
</dbReference>
<dbReference type="SUPFAM" id="SSF54862">
    <property type="entry name" value="4Fe-4S ferredoxins"/>
    <property type="match status" value="1"/>
</dbReference>
<comment type="caution">
    <text evidence="5">The sequence shown here is derived from an EMBL/GenBank/DDBJ whole genome shotgun (WGS) entry which is preliminary data.</text>
</comment>
<evidence type="ECO:0000313" key="5">
    <source>
        <dbReference type="EMBL" id="ENZ17281.1"/>
    </source>
</evidence>
<dbReference type="SMART" id="SM00902">
    <property type="entry name" value="Fe_hyd_SSU"/>
    <property type="match status" value="1"/>
</dbReference>